<dbReference type="AlphaFoldDB" id="A0A382MR24"/>
<evidence type="ECO:0008006" key="2">
    <source>
        <dbReference type="Google" id="ProtNLM"/>
    </source>
</evidence>
<accession>A0A382MR24</accession>
<reference evidence="1" key="1">
    <citation type="submission" date="2018-05" db="EMBL/GenBank/DDBJ databases">
        <authorList>
            <person name="Lanie J.A."/>
            <person name="Ng W.-L."/>
            <person name="Kazmierczak K.M."/>
            <person name="Andrzejewski T.M."/>
            <person name="Davidsen T.M."/>
            <person name="Wayne K.J."/>
            <person name="Tettelin H."/>
            <person name="Glass J.I."/>
            <person name="Rusch D."/>
            <person name="Podicherti R."/>
            <person name="Tsui H.-C.T."/>
            <person name="Winkler M.E."/>
        </authorList>
    </citation>
    <scope>NUCLEOTIDE SEQUENCE</scope>
</reference>
<evidence type="ECO:0000313" key="1">
    <source>
        <dbReference type="EMBL" id="SVC51269.1"/>
    </source>
</evidence>
<sequence>MFVIFLVPIASYADGRVRFNYRVAGSSSNPELGSKNVSSYTQADGSVATGADKLDSSSFSSFSLHYVSDYGLGFLGGGEILLGMYQFDTSYKTNITCTSVWITSGTAVCADGIALATRTASGTSRSLDVGYVYPIGDMSVGGGIALPVLGSSGETAVEWTALGNALSLRAVNGLGTTETLSPEGKSFSSYFLNFGYSIDVYEALLNYRSVSTSTSAPLTTTSGVGALLGGESELKSDSTFTSISIGVGYRF</sequence>
<protein>
    <recommendedName>
        <fullName evidence="2">Outer membrane protein beta-barrel domain-containing protein</fullName>
    </recommendedName>
</protein>
<proteinExistence type="predicted"/>
<name>A0A382MR24_9ZZZZ</name>
<organism evidence="1">
    <name type="scientific">marine metagenome</name>
    <dbReference type="NCBI Taxonomy" id="408172"/>
    <lineage>
        <taxon>unclassified sequences</taxon>
        <taxon>metagenomes</taxon>
        <taxon>ecological metagenomes</taxon>
    </lineage>
</organism>
<gene>
    <name evidence="1" type="ORF">METZ01_LOCUS304123</name>
</gene>
<dbReference type="EMBL" id="UINC01095297">
    <property type="protein sequence ID" value="SVC51269.1"/>
    <property type="molecule type" value="Genomic_DNA"/>
</dbReference>